<evidence type="ECO:0000313" key="5">
    <source>
        <dbReference type="Proteomes" id="UP000344571"/>
    </source>
</evidence>
<protein>
    <submittedName>
        <fullName evidence="2">Uncharacterized protein</fullName>
    </submittedName>
</protein>
<gene>
    <name evidence="2" type="ORF">CO192_09120</name>
    <name evidence="3" type="ORF">EAO82_07275</name>
</gene>
<evidence type="ECO:0000313" key="2">
    <source>
        <dbReference type="EMBL" id="PCC99956.1"/>
    </source>
</evidence>
<dbReference type="AlphaFoldDB" id="A0AA91U4M2"/>
<evidence type="ECO:0000256" key="1">
    <source>
        <dbReference type="SAM" id="SignalP"/>
    </source>
</evidence>
<feature type="chain" id="PRO_5041637858" evidence="1">
    <location>
        <begin position="20"/>
        <end position="97"/>
    </location>
</feature>
<evidence type="ECO:0000313" key="4">
    <source>
        <dbReference type="Proteomes" id="UP000243750"/>
    </source>
</evidence>
<proteinExistence type="predicted"/>
<reference evidence="3 5" key="2">
    <citation type="submission" date="2018-10" db="EMBL/GenBank/DDBJ databases">
        <title>Complete genome sequence of Pseudomonas pelagia strain Kongs-67.</title>
        <authorList>
            <person name="Sinha R.K."/>
            <person name="Krishnan K."/>
        </authorList>
    </citation>
    <scope>NUCLEOTIDE SEQUENCE [LARGE SCALE GENOMIC DNA]</scope>
    <source>
        <strain evidence="3 5">Kongs-67</strain>
    </source>
</reference>
<organism evidence="2 4">
    <name type="scientific">Halopseudomonas pelagia</name>
    <dbReference type="NCBI Taxonomy" id="553151"/>
    <lineage>
        <taxon>Bacteria</taxon>
        <taxon>Pseudomonadati</taxon>
        <taxon>Pseudomonadota</taxon>
        <taxon>Gammaproteobacteria</taxon>
        <taxon>Pseudomonadales</taxon>
        <taxon>Pseudomonadaceae</taxon>
        <taxon>Halopseudomonas</taxon>
    </lineage>
</organism>
<dbReference type="Proteomes" id="UP000344571">
    <property type="component" value="Chromosome"/>
</dbReference>
<keyword evidence="5" id="KW-1185">Reference proteome</keyword>
<accession>A0AA91U4M2</accession>
<dbReference type="EMBL" id="CP033116">
    <property type="protein sequence ID" value="QFY56181.1"/>
    <property type="molecule type" value="Genomic_DNA"/>
</dbReference>
<dbReference type="EMBL" id="NWMT01000088">
    <property type="protein sequence ID" value="PCC99956.1"/>
    <property type="molecule type" value="Genomic_DNA"/>
</dbReference>
<reference evidence="2 4" key="1">
    <citation type="submission" date="2017-09" db="EMBL/GenBank/DDBJ databases">
        <title>Bacterial and phytoplankton interrelationship in Kongsfjorden, an Arctic fjord.</title>
        <authorList>
            <person name="Sinha R."/>
            <person name="Krishnan K."/>
        </authorList>
    </citation>
    <scope>NUCLEOTIDE SEQUENCE [LARGE SCALE GENOMIC DNA]</scope>
    <source>
        <strain evidence="2 4">58</strain>
    </source>
</reference>
<evidence type="ECO:0000313" key="3">
    <source>
        <dbReference type="EMBL" id="QFY56181.1"/>
    </source>
</evidence>
<dbReference type="Proteomes" id="UP000243750">
    <property type="component" value="Unassembled WGS sequence"/>
</dbReference>
<name>A0AA91U4M2_9GAMM</name>
<dbReference type="RefSeq" id="WP_096346285.1">
    <property type="nucleotide sequence ID" value="NZ_CP033116.1"/>
</dbReference>
<sequence length="97" mass="10196">MKTYCVLIVAMSFCGMASAGIPLFNATCPGEIEVHADQGGPIYINGKEGALTKFSDTYYEAKGSAVTISLMINPDGSPDVSYTGQHRANGVCAVKQD</sequence>
<feature type="signal peptide" evidence="1">
    <location>
        <begin position="1"/>
        <end position="19"/>
    </location>
</feature>
<keyword evidence="1" id="KW-0732">Signal</keyword>